<reference evidence="7" key="1">
    <citation type="submission" date="2022-11" db="UniProtKB">
        <authorList>
            <consortium name="WormBaseParasite"/>
        </authorList>
    </citation>
    <scope>IDENTIFICATION</scope>
</reference>
<proteinExistence type="inferred from homology"/>
<dbReference type="PANTHER" id="PTHR10867">
    <property type="entry name" value="NNMT/PNMT/TEMT FAMILY MEMBER"/>
    <property type="match status" value="1"/>
</dbReference>
<dbReference type="InterPro" id="IPR029063">
    <property type="entry name" value="SAM-dependent_MTases_sf"/>
</dbReference>
<accession>A0A915DJ40</accession>
<protein>
    <submittedName>
        <fullName evidence="7">Uncharacterized protein</fullName>
    </submittedName>
</protein>
<keyword evidence="6" id="KW-1185">Reference proteome</keyword>
<dbReference type="SUPFAM" id="SSF53335">
    <property type="entry name" value="S-adenosyl-L-methionine-dependent methyltransferases"/>
    <property type="match status" value="1"/>
</dbReference>
<evidence type="ECO:0000256" key="2">
    <source>
        <dbReference type="ARBA" id="ARBA00022603"/>
    </source>
</evidence>
<feature type="compositionally biased region" description="Polar residues" evidence="5">
    <location>
        <begin position="22"/>
        <end position="31"/>
    </location>
</feature>
<dbReference type="PANTHER" id="PTHR10867:SF39">
    <property type="entry name" value="NICOTINAMIDE N-METHYLTRANSFERASE-LIKE"/>
    <property type="match status" value="1"/>
</dbReference>
<dbReference type="PROSITE" id="PS51681">
    <property type="entry name" value="SAM_MT_NNMT_PNMT_TEMT"/>
    <property type="match status" value="1"/>
</dbReference>
<feature type="compositionally biased region" description="Basic and acidic residues" evidence="5">
    <location>
        <begin position="35"/>
        <end position="44"/>
    </location>
</feature>
<keyword evidence="2" id="KW-0489">Methyltransferase</keyword>
<evidence type="ECO:0000313" key="7">
    <source>
        <dbReference type="WBParaSite" id="jg200"/>
    </source>
</evidence>
<dbReference type="Pfam" id="PF01234">
    <property type="entry name" value="NNMT_PNMT_TEMT"/>
    <property type="match status" value="1"/>
</dbReference>
<dbReference type="GO" id="GO:0032259">
    <property type="term" value="P:methylation"/>
    <property type="evidence" value="ECO:0007669"/>
    <property type="project" value="UniProtKB-KW"/>
</dbReference>
<evidence type="ECO:0000256" key="5">
    <source>
        <dbReference type="SAM" id="MobiDB-lite"/>
    </source>
</evidence>
<evidence type="ECO:0000313" key="6">
    <source>
        <dbReference type="Proteomes" id="UP000887574"/>
    </source>
</evidence>
<organism evidence="6 7">
    <name type="scientific">Ditylenchus dipsaci</name>
    <dbReference type="NCBI Taxonomy" id="166011"/>
    <lineage>
        <taxon>Eukaryota</taxon>
        <taxon>Metazoa</taxon>
        <taxon>Ecdysozoa</taxon>
        <taxon>Nematoda</taxon>
        <taxon>Chromadorea</taxon>
        <taxon>Rhabditida</taxon>
        <taxon>Tylenchina</taxon>
        <taxon>Tylenchomorpha</taxon>
        <taxon>Sphaerularioidea</taxon>
        <taxon>Anguinidae</taxon>
        <taxon>Anguininae</taxon>
        <taxon>Ditylenchus</taxon>
    </lineage>
</organism>
<evidence type="ECO:0000256" key="3">
    <source>
        <dbReference type="ARBA" id="ARBA00022679"/>
    </source>
</evidence>
<keyword evidence="3" id="KW-0808">Transferase</keyword>
<evidence type="ECO:0000256" key="1">
    <source>
        <dbReference type="ARBA" id="ARBA00007996"/>
    </source>
</evidence>
<dbReference type="Proteomes" id="UP000887574">
    <property type="component" value="Unplaced"/>
</dbReference>
<comment type="similarity">
    <text evidence="1">Belongs to the class I-like SAM-binding methyltransferase superfamily. NNMT/PNMT/TEMT family.</text>
</comment>
<evidence type="ECO:0000256" key="4">
    <source>
        <dbReference type="ARBA" id="ARBA00022691"/>
    </source>
</evidence>
<dbReference type="GO" id="GO:0008170">
    <property type="term" value="F:N-methyltransferase activity"/>
    <property type="evidence" value="ECO:0007669"/>
    <property type="project" value="TreeGrafter"/>
</dbReference>
<feature type="region of interest" description="Disordered" evidence="5">
    <location>
        <begin position="1"/>
        <end position="62"/>
    </location>
</feature>
<dbReference type="Gene3D" id="3.40.50.150">
    <property type="entry name" value="Vaccinia Virus protein VP39"/>
    <property type="match status" value="1"/>
</dbReference>
<dbReference type="WBParaSite" id="jg200">
    <property type="protein sequence ID" value="jg200"/>
    <property type="gene ID" value="jg200"/>
</dbReference>
<dbReference type="GO" id="GO:0005829">
    <property type="term" value="C:cytosol"/>
    <property type="evidence" value="ECO:0007669"/>
    <property type="project" value="TreeGrafter"/>
</dbReference>
<dbReference type="AlphaFoldDB" id="A0A915DJ40"/>
<keyword evidence="4" id="KW-0949">S-adenosyl-L-methionine</keyword>
<sequence>MISSENDDNNSKSPKTKAENYPQANAHQSNYCRHASLEDSERCHSLSGQPQHTKPNEPIQYTDGDVQCPIGELLDREHFRDKFDTTAYLQDFYTQVEDPAMQMVLFFLPNIVARFPPTPSLLDFGAGPTVHVAVCFRNTVEEIYLADYLPQNRKELTKWLEGKSDFDWTSTLKIIAGREGLGWDKLVEMELLAKSKTKGIFHCDCHVDPAIKVPNKLFRTSFEIITSFFTLEYCCNTLNEYREAIRRVVHHIRPGGWLIMGGILEEHWCAFGGRKFKCLFITHEFVVDCLRSAGLKVDEERGSSPNNDPSGPSTIFYEINGMFIICCRKVK</sequence>
<name>A0A915DJ40_9BILA</name>
<dbReference type="InterPro" id="IPR000940">
    <property type="entry name" value="NNMT_TEMT_trans"/>
</dbReference>